<dbReference type="GO" id="GO:0005654">
    <property type="term" value="C:nucleoplasm"/>
    <property type="evidence" value="ECO:0007669"/>
    <property type="project" value="TreeGrafter"/>
</dbReference>
<feature type="region of interest" description="Disordered" evidence="1">
    <location>
        <begin position="642"/>
        <end position="712"/>
    </location>
</feature>
<feature type="compositionally biased region" description="Basic and acidic residues" evidence="1">
    <location>
        <begin position="344"/>
        <end position="376"/>
    </location>
</feature>
<dbReference type="EMBL" id="GFXV01005959">
    <property type="protein sequence ID" value="MBW17764.1"/>
    <property type="molecule type" value="Transcribed_RNA"/>
</dbReference>
<accession>A0A2H8TU34</accession>
<evidence type="ECO:0000256" key="1">
    <source>
        <dbReference type="SAM" id="MobiDB-lite"/>
    </source>
</evidence>
<feature type="compositionally biased region" description="Basic residues" evidence="1">
    <location>
        <begin position="122"/>
        <end position="135"/>
    </location>
</feature>
<feature type="region of interest" description="Disordered" evidence="1">
    <location>
        <begin position="491"/>
        <end position="511"/>
    </location>
</feature>
<feature type="region of interest" description="Disordered" evidence="1">
    <location>
        <begin position="344"/>
        <end position="377"/>
    </location>
</feature>
<feature type="domain" description="U1-type" evidence="2">
    <location>
        <begin position="252"/>
        <end position="286"/>
    </location>
</feature>
<proteinExistence type="predicted"/>
<feature type="compositionally biased region" description="Polar residues" evidence="1">
    <location>
        <begin position="500"/>
        <end position="511"/>
    </location>
</feature>
<feature type="domain" description="U1-type" evidence="2">
    <location>
        <begin position="179"/>
        <end position="213"/>
    </location>
</feature>
<reference evidence="3" key="1">
    <citation type="submission" date="2017-10" db="EMBL/GenBank/DDBJ databases">
        <title>Transcriptome Assembly of Sugarcane Aphid Adults.</title>
        <authorList>
            <person name="Scully E.D."/>
            <person name="Palmer N.A."/>
            <person name="Geib S.M."/>
            <person name="Sarath G."/>
            <person name="Sattler S.E."/>
        </authorList>
    </citation>
    <scope>NUCLEOTIDE SEQUENCE</scope>
    <source>
        <tissue evidence="3">Whole body</tissue>
    </source>
</reference>
<protein>
    <submittedName>
        <fullName evidence="3">Zinc finger matrin-type protein CG9776</fullName>
    </submittedName>
</protein>
<feature type="compositionally biased region" description="Basic residues" evidence="1">
    <location>
        <begin position="652"/>
        <end position="670"/>
    </location>
</feature>
<dbReference type="InterPro" id="IPR055309">
    <property type="entry name" value="Znf318-like"/>
</dbReference>
<dbReference type="InterPro" id="IPR003604">
    <property type="entry name" value="Matrin/U1-like-C_Znf_C2H2"/>
</dbReference>
<organism evidence="3">
    <name type="scientific">Melanaphis sacchari</name>
    <dbReference type="NCBI Taxonomy" id="742174"/>
    <lineage>
        <taxon>Eukaryota</taxon>
        <taxon>Metazoa</taxon>
        <taxon>Ecdysozoa</taxon>
        <taxon>Arthropoda</taxon>
        <taxon>Hexapoda</taxon>
        <taxon>Insecta</taxon>
        <taxon>Pterygota</taxon>
        <taxon>Neoptera</taxon>
        <taxon>Paraneoptera</taxon>
        <taxon>Hemiptera</taxon>
        <taxon>Sternorrhyncha</taxon>
        <taxon>Aphidomorpha</taxon>
        <taxon>Aphidoidea</taxon>
        <taxon>Aphididae</taxon>
        <taxon>Aphidini</taxon>
        <taxon>Melanaphis</taxon>
    </lineage>
</organism>
<feature type="compositionally biased region" description="Basic and acidic residues" evidence="1">
    <location>
        <begin position="449"/>
        <end position="461"/>
    </location>
</feature>
<dbReference type="AlphaFoldDB" id="A0A2H8TU34"/>
<dbReference type="PANTHER" id="PTHR15577">
    <property type="entry name" value="ZINC FINGER CONTAINING PROTEIN"/>
    <property type="match status" value="1"/>
</dbReference>
<feature type="region of interest" description="Disordered" evidence="1">
    <location>
        <begin position="417"/>
        <end position="461"/>
    </location>
</feature>
<dbReference type="SMART" id="SM00451">
    <property type="entry name" value="ZnF_U1"/>
    <property type="match status" value="2"/>
</dbReference>
<feature type="region of interest" description="Disordered" evidence="1">
    <location>
        <begin position="102"/>
        <end position="154"/>
    </location>
</feature>
<evidence type="ECO:0000259" key="2">
    <source>
        <dbReference type="SMART" id="SM00451"/>
    </source>
</evidence>
<name>A0A2H8TU34_9HEMI</name>
<dbReference type="GO" id="GO:0003676">
    <property type="term" value="F:nucleic acid binding"/>
    <property type="evidence" value="ECO:0007669"/>
    <property type="project" value="InterPro"/>
</dbReference>
<dbReference type="PANTHER" id="PTHR15577:SF2">
    <property type="entry name" value="ZINC FINGER PROTEIN 318"/>
    <property type="match status" value="1"/>
</dbReference>
<sequence length="731" mass="85154">MQRETYTTKLFSLKKELETLQIQYDTFKLDNTDGRYNNELKKNRKAQDDVNGKIKGVNNILEVLNTMIPRDSLKEIKKIEPKKLTIESEYIKIPTETLQQEEVSNIHKNRRRSSSSSSVEIKKKRNKSIKSKKSSKIHDSEEEDTDSKKSYKSKELIDTNKKKKRIEKLPQFNHVYCDSCIHWCQPCNIFPKTAKEYLTHLHSESHNKTLEELNVVELPWHDTLTEPTQPEKNPELPTKRVPIKGLEFFIGTKAWYCKLCDTWIGDLHCASAHFKSKEHNDLYAELITKEPNWEIDWLTKRTRAFEKSLTQTSTIKYDTIKEDKSKENISELKVEKSFFEKEPRKEREKEKLRERDRDRERDREKYKKEISRKATDLKSQLSPVKEINDTNNVSLSDWMKPVDLPVEKSMITLKESVQKSKDRLHKTKTDEIDESRRSGSSNMHAVKKQRLEEPKPPSIYEKKDENINLSHRTSKIKLPFIGKMPFAKPITKKTSSSTKNIPNFTVESTTNEPKENLMESITVQKMLIEKMITTANEKKIEKHILPVDMDIDDDNENDAIVSSETDSIETQFNRSQQSGNQIHQMYSQPHTTNTLPQDLSTALNMIFPCSETSSVIPSINTPISSQVHNPLVHQHYNMVYSEPNNLNVSPERKKKKNAPSQRKRRHMKKIMGKEEEPTKDEYDEDDDDKLEVPIIQGPKEENIKKLNGNESDGDELAMLGIDAEDMAAQYY</sequence>
<evidence type="ECO:0000313" key="3">
    <source>
        <dbReference type="EMBL" id="MBW17764.1"/>
    </source>
</evidence>
<dbReference type="GO" id="GO:0045893">
    <property type="term" value="P:positive regulation of DNA-templated transcription"/>
    <property type="evidence" value="ECO:0007669"/>
    <property type="project" value="TreeGrafter"/>
</dbReference>
<dbReference type="GO" id="GO:0008270">
    <property type="term" value="F:zinc ion binding"/>
    <property type="evidence" value="ECO:0007669"/>
    <property type="project" value="InterPro"/>
</dbReference>
<feature type="compositionally biased region" description="Basic and acidic residues" evidence="1">
    <location>
        <begin position="671"/>
        <end position="680"/>
    </location>
</feature>
<feature type="compositionally biased region" description="Basic and acidic residues" evidence="1">
    <location>
        <begin position="417"/>
        <end position="437"/>
    </location>
</feature>
<dbReference type="OrthoDB" id="10072641at2759"/>
<dbReference type="GO" id="GO:0045892">
    <property type="term" value="P:negative regulation of DNA-templated transcription"/>
    <property type="evidence" value="ECO:0007669"/>
    <property type="project" value="TreeGrafter"/>
</dbReference>